<dbReference type="EC" id="3.6.1.13" evidence="4"/>
<comment type="caution">
    <text evidence="4">The sequence shown here is derived from an EMBL/GenBank/DDBJ whole genome shotgun (WGS) entry which is preliminary data.</text>
</comment>
<dbReference type="Pfam" id="PF00293">
    <property type="entry name" value="NUDIX"/>
    <property type="match status" value="1"/>
</dbReference>
<name>A0ABP0ERB1_9LACO</name>
<organism evidence="4 5">
    <name type="scientific">Eupransor demetentiae</name>
    <dbReference type="NCBI Taxonomy" id="3109584"/>
    <lineage>
        <taxon>Bacteria</taxon>
        <taxon>Bacillati</taxon>
        <taxon>Bacillota</taxon>
        <taxon>Bacilli</taxon>
        <taxon>Lactobacillales</taxon>
        <taxon>Lactobacillaceae</taxon>
        <taxon>Eupransor</taxon>
    </lineage>
</organism>
<dbReference type="SUPFAM" id="SSF55811">
    <property type="entry name" value="Nudix"/>
    <property type="match status" value="1"/>
</dbReference>
<reference evidence="4 5" key="1">
    <citation type="submission" date="2024-01" db="EMBL/GenBank/DDBJ databases">
        <authorList>
            <person name="Botero Cardona J."/>
        </authorList>
    </citation>
    <scope>NUCLEOTIDE SEQUENCE [LARGE SCALE GENOMIC DNA]</scope>
    <source>
        <strain evidence="4 5">LMG 33000</strain>
    </source>
</reference>
<dbReference type="InterPro" id="IPR000086">
    <property type="entry name" value="NUDIX_hydrolase_dom"/>
</dbReference>
<dbReference type="PANTHER" id="PTHR11839">
    <property type="entry name" value="UDP/ADP-SUGAR PYROPHOSPHATASE"/>
    <property type="match status" value="1"/>
</dbReference>
<dbReference type="Proteomes" id="UP001314241">
    <property type="component" value="Unassembled WGS sequence"/>
</dbReference>
<evidence type="ECO:0000259" key="3">
    <source>
        <dbReference type="PROSITE" id="PS51462"/>
    </source>
</evidence>
<dbReference type="GO" id="GO:0047631">
    <property type="term" value="F:ADP-ribose diphosphatase activity"/>
    <property type="evidence" value="ECO:0007669"/>
    <property type="project" value="UniProtKB-EC"/>
</dbReference>
<keyword evidence="5" id="KW-1185">Reference proteome</keyword>
<feature type="domain" description="Nudix hydrolase" evidence="3">
    <location>
        <begin position="40"/>
        <end position="174"/>
    </location>
</feature>
<proteinExistence type="predicted"/>
<dbReference type="EMBL" id="CAWVOH010000001">
    <property type="protein sequence ID" value="CAK8053746.1"/>
    <property type="molecule type" value="Genomic_DNA"/>
</dbReference>
<comment type="cofactor">
    <cofactor evidence="1">
        <name>Mg(2+)</name>
        <dbReference type="ChEBI" id="CHEBI:18420"/>
    </cofactor>
</comment>
<evidence type="ECO:0000313" key="5">
    <source>
        <dbReference type="Proteomes" id="UP001314241"/>
    </source>
</evidence>
<sequence>MADREELVSSKEVYRGPIFSVEQEEVRLADGSLAQRDIVRHVPAVAILPLLDNDHIILERQWREPIHDFILEIPAGKLDERDSAEPLHAAKRELNEELRMTASHWALALTFYETVGFSDAKMLLYVASGLKKVPADKELSRDYGESLDLITVSFGEMQAWLQSGRLQDQKTITAFLYWASMRQSNGKD</sequence>
<evidence type="ECO:0000256" key="1">
    <source>
        <dbReference type="ARBA" id="ARBA00001946"/>
    </source>
</evidence>
<accession>A0ABP0ERB1</accession>
<gene>
    <name evidence="4" type="ORF">R54876_GBNLAHCA_00304</name>
</gene>
<keyword evidence="2 4" id="KW-0378">Hydrolase</keyword>
<evidence type="ECO:0000313" key="4">
    <source>
        <dbReference type="EMBL" id="CAK8053746.1"/>
    </source>
</evidence>
<dbReference type="PANTHER" id="PTHR11839:SF18">
    <property type="entry name" value="NUDIX HYDROLASE DOMAIN-CONTAINING PROTEIN"/>
    <property type="match status" value="1"/>
</dbReference>
<evidence type="ECO:0000256" key="2">
    <source>
        <dbReference type="ARBA" id="ARBA00022801"/>
    </source>
</evidence>
<dbReference type="PROSITE" id="PS51462">
    <property type="entry name" value="NUDIX"/>
    <property type="match status" value="1"/>
</dbReference>
<dbReference type="RefSeq" id="WP_349641297.1">
    <property type="nucleotide sequence ID" value="NZ_CAWVOH010000001.1"/>
</dbReference>
<protein>
    <submittedName>
        <fullName evidence="4">NUDIX family (MutT)</fullName>
        <ecNumber evidence="4">3.6.1.13</ecNumber>
    </submittedName>
</protein>
<dbReference type="InterPro" id="IPR015797">
    <property type="entry name" value="NUDIX_hydrolase-like_dom_sf"/>
</dbReference>
<dbReference type="Gene3D" id="3.90.79.10">
    <property type="entry name" value="Nucleoside Triphosphate Pyrophosphohydrolase"/>
    <property type="match status" value="1"/>
</dbReference>